<dbReference type="InterPro" id="IPR006439">
    <property type="entry name" value="HAD-SF_hydro_IA"/>
</dbReference>
<gene>
    <name evidence="1" type="ORF">HA050_03825</name>
</gene>
<dbReference type="Pfam" id="PF13419">
    <property type="entry name" value="HAD_2"/>
    <property type="match status" value="1"/>
</dbReference>
<dbReference type="InterPro" id="IPR023214">
    <property type="entry name" value="HAD_sf"/>
</dbReference>
<evidence type="ECO:0000313" key="2">
    <source>
        <dbReference type="Proteomes" id="UP000712570"/>
    </source>
</evidence>
<proteinExistence type="predicted"/>
<dbReference type="SFLD" id="SFLDG01129">
    <property type="entry name" value="C1.5:_HAD__Beta-PGM__Phosphata"/>
    <property type="match status" value="1"/>
</dbReference>
<keyword evidence="1" id="KW-0378">Hydrolase</keyword>
<dbReference type="RefSeq" id="WP_166822306.1">
    <property type="nucleotide sequence ID" value="NZ_JAAOLX010000002.1"/>
</dbReference>
<dbReference type="SUPFAM" id="SSF56784">
    <property type="entry name" value="HAD-like"/>
    <property type="match status" value="1"/>
</dbReference>
<dbReference type="EMBL" id="JAAOLX010000002">
    <property type="protein sequence ID" value="NHQ85238.1"/>
    <property type="molecule type" value="Genomic_DNA"/>
</dbReference>
<dbReference type="NCBIfam" id="TIGR01549">
    <property type="entry name" value="HAD-SF-IA-v1"/>
    <property type="match status" value="1"/>
</dbReference>
<dbReference type="InterPro" id="IPR023198">
    <property type="entry name" value="PGP-like_dom2"/>
</dbReference>
<sequence length="218" mass="23839">MAQLLFDLDGTISDPFTGISRSINYALESRGYPRQAEPSLAQYIGPPLDASFKLITGVNDDAEIAALVAKYRERYAEVGYSENTLYPGIPEALQTLATQNIRMGICTSKRADFADKILKLFGISDYFDFISGGDIGIHKWQQIESLLASQAISLQSLMIGDRAVDLQAAHINGLNACGVLWGYGSLSELEAESPSCILTKTKELGLLIRHDMIVQPSF</sequence>
<dbReference type="PANTHER" id="PTHR43434">
    <property type="entry name" value="PHOSPHOGLYCOLATE PHOSPHATASE"/>
    <property type="match status" value="1"/>
</dbReference>
<dbReference type="Gene3D" id="3.40.50.1000">
    <property type="entry name" value="HAD superfamily/HAD-like"/>
    <property type="match status" value="1"/>
</dbReference>
<dbReference type="Proteomes" id="UP000712570">
    <property type="component" value="Unassembled WGS sequence"/>
</dbReference>
<comment type="caution">
    <text evidence="1">The sequence shown here is derived from an EMBL/GenBank/DDBJ whole genome shotgun (WGS) entry which is preliminary data.</text>
</comment>
<dbReference type="GO" id="GO:0016787">
    <property type="term" value="F:hydrolase activity"/>
    <property type="evidence" value="ECO:0007669"/>
    <property type="project" value="UniProtKB-KW"/>
</dbReference>
<dbReference type="InterPro" id="IPR041492">
    <property type="entry name" value="HAD_2"/>
</dbReference>
<dbReference type="InterPro" id="IPR036412">
    <property type="entry name" value="HAD-like_sf"/>
</dbReference>
<protein>
    <submittedName>
        <fullName evidence="1">HAD-IA family hydrolase</fullName>
    </submittedName>
</protein>
<name>A0ABX0KLZ1_9NEIS</name>
<dbReference type="SFLD" id="SFLDS00003">
    <property type="entry name" value="Haloacid_Dehalogenase"/>
    <property type="match status" value="1"/>
</dbReference>
<evidence type="ECO:0000313" key="1">
    <source>
        <dbReference type="EMBL" id="NHQ85238.1"/>
    </source>
</evidence>
<keyword evidence="2" id="KW-1185">Reference proteome</keyword>
<accession>A0ABX0KLZ1</accession>
<reference evidence="1 2" key="1">
    <citation type="submission" date="2020-03" db="EMBL/GenBank/DDBJ databases">
        <title>Draft genome sequence of environmentally isolated violet-colored cultures.</title>
        <authorList>
            <person name="Wilson H.S."/>
        </authorList>
    </citation>
    <scope>NUCLEOTIDE SEQUENCE [LARGE SCALE GENOMIC DNA]</scope>
    <source>
        <strain evidence="1 2">HSC-16F04</strain>
    </source>
</reference>
<dbReference type="PANTHER" id="PTHR43434:SF20">
    <property type="entry name" value="5'-NUCLEOTIDASE"/>
    <property type="match status" value="1"/>
</dbReference>
<dbReference type="InterPro" id="IPR050155">
    <property type="entry name" value="HAD-like_hydrolase_sf"/>
</dbReference>
<organism evidence="1 2">
    <name type="scientific">Iodobacter violaceini</name>
    <dbReference type="NCBI Taxonomy" id="3044271"/>
    <lineage>
        <taxon>Bacteria</taxon>
        <taxon>Pseudomonadati</taxon>
        <taxon>Pseudomonadota</taxon>
        <taxon>Betaproteobacteria</taxon>
        <taxon>Neisseriales</taxon>
        <taxon>Chitinibacteraceae</taxon>
        <taxon>Iodobacter</taxon>
    </lineage>
</organism>
<dbReference type="Gene3D" id="1.10.150.240">
    <property type="entry name" value="Putative phosphatase, domain 2"/>
    <property type="match status" value="1"/>
</dbReference>